<dbReference type="PANTHER" id="PTHR38790">
    <property type="entry name" value="2EXR DOMAIN-CONTAINING PROTEIN-RELATED"/>
    <property type="match status" value="1"/>
</dbReference>
<name>A0A3M7M7Q4_9PLEO</name>
<keyword evidence="2" id="KW-1185">Reference proteome</keyword>
<dbReference type="OrthoDB" id="5420711at2759"/>
<dbReference type="AlphaFoldDB" id="A0A3M7M7Q4"/>
<organism evidence="1 2">
    <name type="scientific">Pyrenophora seminiperda CCB06</name>
    <dbReference type="NCBI Taxonomy" id="1302712"/>
    <lineage>
        <taxon>Eukaryota</taxon>
        <taxon>Fungi</taxon>
        <taxon>Dikarya</taxon>
        <taxon>Ascomycota</taxon>
        <taxon>Pezizomycotina</taxon>
        <taxon>Dothideomycetes</taxon>
        <taxon>Pleosporomycetidae</taxon>
        <taxon>Pleosporales</taxon>
        <taxon>Pleosporineae</taxon>
        <taxon>Pleosporaceae</taxon>
        <taxon>Pyrenophora</taxon>
    </lineage>
</organism>
<dbReference type="EMBL" id="KE747824">
    <property type="protein sequence ID" value="RMZ70512.1"/>
    <property type="molecule type" value="Genomic_DNA"/>
</dbReference>
<dbReference type="PANTHER" id="PTHR38790:SF9">
    <property type="entry name" value="F-BOX DOMAIN-CONTAINING PROTEIN"/>
    <property type="match status" value="1"/>
</dbReference>
<gene>
    <name evidence="1" type="ORF">GMOD_00000615</name>
</gene>
<evidence type="ECO:0000313" key="1">
    <source>
        <dbReference type="EMBL" id="RMZ70512.1"/>
    </source>
</evidence>
<proteinExistence type="predicted"/>
<evidence type="ECO:0000313" key="2">
    <source>
        <dbReference type="Proteomes" id="UP000265663"/>
    </source>
</evidence>
<protein>
    <submittedName>
        <fullName evidence="1">Zinc ion binding</fullName>
    </submittedName>
</protein>
<reference evidence="1 2" key="1">
    <citation type="journal article" date="2014" name="PLoS ONE">
        <title>De novo Genome Assembly of the Fungal Plant Pathogen Pyrenophora semeniperda.</title>
        <authorList>
            <person name="Soliai M.M."/>
            <person name="Meyer S.E."/>
            <person name="Udall J.A."/>
            <person name="Elzinga D.E."/>
            <person name="Hermansen R.A."/>
            <person name="Bodily P.M."/>
            <person name="Hart A.A."/>
            <person name="Coleman C.E."/>
        </authorList>
    </citation>
    <scope>NUCLEOTIDE SEQUENCE [LARGE SCALE GENOMIC DNA]</scope>
    <source>
        <strain evidence="1 2">CCB06</strain>
        <tissue evidence="1">Mycelium</tissue>
    </source>
</reference>
<dbReference type="Proteomes" id="UP000265663">
    <property type="component" value="Unassembled WGS sequence"/>
</dbReference>
<accession>A0A3M7M7Q4</accession>
<sequence>MSSRLLELPRELRDMIYEFVLVRDVIPIQRAAAALGYIPEESRNRCPEFYRQVTLTYPLRKTCAHRRTWAIPRFDLRVSSSRYDPRDLPTDVQMTYQLEDDYDVPWAYKFDLRLLQTSRQIYEEAREVFYSKNLFSFTDTEAIPTAFAFLCDRPAESLKLISAMEITFDEGSNMIGTTGAHYPIQAKSTDSLVLRYAYHCFPDLCTLLSTPRMQLRRLNLTINSLSQHFVNSLNHHYISAPSSIAASVSWETQKMRSSRPWVASWVQPLLKVKNLEFLEINWTFDRPEACRMADTLSLMKRHMLGEKCNKQTTRACPSENPGFEFTIHYRVVMPDETPADCELSREDLLQSKKDSDDELSKETGLTAWRRHIRDTLDDSGCL</sequence>